<evidence type="ECO:0000313" key="2">
    <source>
        <dbReference type="EMBL" id="KAK5062707.1"/>
    </source>
</evidence>
<dbReference type="GO" id="GO:0008757">
    <property type="term" value="F:S-adenosylmethionine-dependent methyltransferase activity"/>
    <property type="evidence" value="ECO:0007669"/>
    <property type="project" value="InterPro"/>
</dbReference>
<protein>
    <recommendedName>
        <fullName evidence="1">Methyltransferase type 11 domain-containing protein</fullName>
    </recommendedName>
</protein>
<reference evidence="2 3" key="1">
    <citation type="submission" date="2023-08" db="EMBL/GenBank/DDBJ databases">
        <title>Black Yeasts Isolated from many extreme environments.</title>
        <authorList>
            <person name="Coleine C."/>
            <person name="Stajich J.E."/>
            <person name="Selbmann L."/>
        </authorList>
    </citation>
    <scope>NUCLEOTIDE SEQUENCE [LARGE SCALE GENOMIC DNA]</scope>
    <source>
        <strain evidence="2 3">CCFEE 5792</strain>
    </source>
</reference>
<name>A0AAV9NNB5_9EURO</name>
<dbReference type="RefSeq" id="XP_064710979.1">
    <property type="nucleotide sequence ID" value="XM_064848355.1"/>
</dbReference>
<accession>A0AAV9NNB5</accession>
<evidence type="ECO:0000313" key="3">
    <source>
        <dbReference type="Proteomes" id="UP001358417"/>
    </source>
</evidence>
<dbReference type="Proteomes" id="UP001358417">
    <property type="component" value="Unassembled WGS sequence"/>
</dbReference>
<dbReference type="SUPFAM" id="SSF53335">
    <property type="entry name" value="S-adenosyl-L-methionine-dependent methyltransferases"/>
    <property type="match status" value="1"/>
</dbReference>
<keyword evidence="3" id="KW-1185">Reference proteome</keyword>
<evidence type="ECO:0000259" key="1">
    <source>
        <dbReference type="Pfam" id="PF08241"/>
    </source>
</evidence>
<sequence>MTMTESSLSSAIAKSALEFWDANAPVWDDVMREDGNDYWTVLEMPALQRMAEVKPGDSALDLATGNGLVARWLVENGASTVSATDGSSAMLQYAIKRTSDWATARGPQHEDSITFKTLNVVDRDQVNLFVQEVSEYKPAGFDVITMNMAIMDIPDLVPLAHLISVVLKAHSGRFIATILHPLFFTSGASRHIEASEDSEGNRVIDRSIVVRQYLDVPPRKIAPITSDQPARQIAFHRPMHQLLAPFFAAGLVMDRLEEPNFDESFIDKVKPYASKNYSQLPKILAFRLRRI</sequence>
<dbReference type="Gene3D" id="3.40.50.150">
    <property type="entry name" value="Vaccinia Virus protein VP39"/>
    <property type="match status" value="1"/>
</dbReference>
<dbReference type="GeneID" id="89972959"/>
<dbReference type="InterPro" id="IPR013216">
    <property type="entry name" value="Methyltransf_11"/>
</dbReference>
<dbReference type="EMBL" id="JAVRRD010000002">
    <property type="protein sequence ID" value="KAK5062707.1"/>
    <property type="molecule type" value="Genomic_DNA"/>
</dbReference>
<dbReference type="InterPro" id="IPR029063">
    <property type="entry name" value="SAM-dependent_MTases_sf"/>
</dbReference>
<dbReference type="Pfam" id="PF08241">
    <property type="entry name" value="Methyltransf_11"/>
    <property type="match status" value="1"/>
</dbReference>
<gene>
    <name evidence="2" type="ORF">LTR84_004781</name>
</gene>
<dbReference type="AlphaFoldDB" id="A0AAV9NNB5"/>
<feature type="domain" description="Methyltransferase type 11" evidence="1">
    <location>
        <begin position="60"/>
        <end position="169"/>
    </location>
</feature>
<dbReference type="CDD" id="cd02440">
    <property type="entry name" value="AdoMet_MTases"/>
    <property type="match status" value="1"/>
</dbReference>
<organism evidence="2 3">
    <name type="scientific">Exophiala bonariae</name>
    <dbReference type="NCBI Taxonomy" id="1690606"/>
    <lineage>
        <taxon>Eukaryota</taxon>
        <taxon>Fungi</taxon>
        <taxon>Dikarya</taxon>
        <taxon>Ascomycota</taxon>
        <taxon>Pezizomycotina</taxon>
        <taxon>Eurotiomycetes</taxon>
        <taxon>Chaetothyriomycetidae</taxon>
        <taxon>Chaetothyriales</taxon>
        <taxon>Herpotrichiellaceae</taxon>
        <taxon>Exophiala</taxon>
    </lineage>
</organism>
<proteinExistence type="predicted"/>
<comment type="caution">
    <text evidence="2">The sequence shown here is derived from an EMBL/GenBank/DDBJ whole genome shotgun (WGS) entry which is preliminary data.</text>
</comment>